<dbReference type="AlphaFoldDB" id="A0A565ANY2"/>
<gene>
    <name evidence="6" type="ORF">ANE_LOCUS1184</name>
</gene>
<feature type="region of interest" description="Disordered" evidence="5">
    <location>
        <begin position="1"/>
        <end position="33"/>
    </location>
</feature>
<evidence type="ECO:0000313" key="6">
    <source>
        <dbReference type="EMBL" id="VVA90739.1"/>
    </source>
</evidence>
<evidence type="ECO:0000256" key="5">
    <source>
        <dbReference type="SAM" id="MobiDB-lite"/>
    </source>
</evidence>
<feature type="region of interest" description="Disordered" evidence="5">
    <location>
        <begin position="186"/>
        <end position="208"/>
    </location>
</feature>
<comment type="subcellular location">
    <subcellularLocation>
        <location evidence="1">Nucleus</location>
    </subcellularLocation>
</comment>
<evidence type="ECO:0000256" key="3">
    <source>
        <dbReference type="ARBA" id="ARBA00023163"/>
    </source>
</evidence>
<feature type="compositionally biased region" description="Basic residues" evidence="5">
    <location>
        <begin position="12"/>
        <end position="21"/>
    </location>
</feature>
<feature type="compositionally biased region" description="Basic and acidic residues" evidence="5">
    <location>
        <begin position="198"/>
        <end position="208"/>
    </location>
</feature>
<keyword evidence="3" id="KW-0804">Transcription</keyword>
<evidence type="ECO:0000256" key="4">
    <source>
        <dbReference type="ARBA" id="ARBA00023242"/>
    </source>
</evidence>
<evidence type="ECO:0008006" key="8">
    <source>
        <dbReference type="Google" id="ProtNLM"/>
    </source>
</evidence>
<dbReference type="PANTHER" id="PTHR33124">
    <property type="entry name" value="TRANSCRIPTION FACTOR IBH1-LIKE 1"/>
    <property type="match status" value="1"/>
</dbReference>
<dbReference type="EMBL" id="CABITT030000001">
    <property type="protein sequence ID" value="VVA90739.1"/>
    <property type="molecule type" value="Genomic_DNA"/>
</dbReference>
<keyword evidence="2" id="KW-0805">Transcription regulation</keyword>
<dbReference type="OrthoDB" id="1647165at2759"/>
<comment type="caution">
    <text evidence="6">The sequence shown here is derived from an EMBL/GenBank/DDBJ whole genome shotgun (WGS) entry which is preliminary data.</text>
</comment>
<keyword evidence="4" id="KW-0539">Nucleus</keyword>
<feature type="compositionally biased region" description="Polar residues" evidence="5">
    <location>
        <begin position="1"/>
        <end position="10"/>
    </location>
</feature>
<proteinExistence type="predicted"/>
<accession>A0A565ANY2</accession>
<feature type="region of interest" description="Disordered" evidence="5">
    <location>
        <begin position="51"/>
        <end position="71"/>
    </location>
</feature>
<evidence type="ECO:0000256" key="1">
    <source>
        <dbReference type="ARBA" id="ARBA00004123"/>
    </source>
</evidence>
<evidence type="ECO:0000256" key="2">
    <source>
        <dbReference type="ARBA" id="ARBA00023015"/>
    </source>
</evidence>
<reference evidence="6" key="1">
    <citation type="submission" date="2019-07" db="EMBL/GenBank/DDBJ databases">
        <authorList>
            <person name="Dittberner H."/>
        </authorList>
    </citation>
    <scope>NUCLEOTIDE SEQUENCE [LARGE SCALE GENOMIC DNA]</scope>
</reference>
<dbReference type="PANTHER" id="PTHR33124:SF71">
    <property type="entry name" value="BHLH DOMAIN-CONTAINING PROTEIN"/>
    <property type="match status" value="1"/>
</dbReference>
<sequence length="208" mass="23362">MESIYPVTNNQSRRKQKKKPPPSRLSLQKWRSEKQQQIYSTNIIQSLRKLRINDAEKTDPSPSLPRRDGGKAVRDAAYRSLAVTARGKTLWSRAILSKSVKLSFRKRNRSRIGSITGNNRLRKNRATVLTKGLPVVQRKVKLLSRLIPGCRKQSFPVVLEETTDYIVAMEMQIRALNAIISVVGSGSSSTAAPPPDMGHGREDTHMFG</sequence>
<protein>
    <recommendedName>
        <fullName evidence="8">BHLH domain-containing protein</fullName>
    </recommendedName>
</protein>
<dbReference type="GO" id="GO:0006355">
    <property type="term" value="P:regulation of DNA-templated transcription"/>
    <property type="evidence" value="ECO:0007669"/>
    <property type="project" value="InterPro"/>
</dbReference>
<dbReference type="InterPro" id="IPR044549">
    <property type="entry name" value="bHLH_AtIBH1-like"/>
</dbReference>
<dbReference type="GO" id="GO:0005634">
    <property type="term" value="C:nucleus"/>
    <property type="evidence" value="ECO:0007669"/>
    <property type="project" value="UniProtKB-SubCell"/>
</dbReference>
<dbReference type="CDD" id="cd11444">
    <property type="entry name" value="bHLH_AtIBH1_like"/>
    <property type="match status" value="1"/>
</dbReference>
<name>A0A565ANY2_9BRAS</name>
<organism evidence="6 7">
    <name type="scientific">Arabis nemorensis</name>
    <dbReference type="NCBI Taxonomy" id="586526"/>
    <lineage>
        <taxon>Eukaryota</taxon>
        <taxon>Viridiplantae</taxon>
        <taxon>Streptophyta</taxon>
        <taxon>Embryophyta</taxon>
        <taxon>Tracheophyta</taxon>
        <taxon>Spermatophyta</taxon>
        <taxon>Magnoliopsida</taxon>
        <taxon>eudicotyledons</taxon>
        <taxon>Gunneridae</taxon>
        <taxon>Pentapetalae</taxon>
        <taxon>rosids</taxon>
        <taxon>malvids</taxon>
        <taxon>Brassicales</taxon>
        <taxon>Brassicaceae</taxon>
        <taxon>Arabideae</taxon>
        <taxon>Arabis</taxon>
    </lineage>
</organism>
<keyword evidence="7" id="KW-1185">Reference proteome</keyword>
<dbReference type="InterPro" id="IPR044660">
    <property type="entry name" value="IBH1-like"/>
</dbReference>
<dbReference type="Proteomes" id="UP000489600">
    <property type="component" value="Unassembled WGS sequence"/>
</dbReference>
<evidence type="ECO:0000313" key="7">
    <source>
        <dbReference type="Proteomes" id="UP000489600"/>
    </source>
</evidence>